<name>A0A8S5PVB4_9CAUD</name>
<protein>
    <submittedName>
        <fullName evidence="1">Uncharacterized protein</fullName>
    </submittedName>
</protein>
<evidence type="ECO:0000313" key="1">
    <source>
        <dbReference type="EMBL" id="DAE10834.1"/>
    </source>
</evidence>
<proteinExistence type="predicted"/>
<dbReference type="EMBL" id="BK015520">
    <property type="protein sequence ID" value="DAE10834.1"/>
    <property type="molecule type" value="Genomic_DNA"/>
</dbReference>
<accession>A0A8S5PVB4</accession>
<organism evidence="1">
    <name type="scientific">Siphoviridae sp. ctRNB7</name>
    <dbReference type="NCBI Taxonomy" id="2825502"/>
    <lineage>
        <taxon>Viruses</taxon>
        <taxon>Duplodnaviria</taxon>
        <taxon>Heunggongvirae</taxon>
        <taxon>Uroviricota</taxon>
        <taxon>Caudoviricetes</taxon>
    </lineage>
</organism>
<sequence>MFNFVYIFALQNHHKNNIRKISIKLIEGHHFTYIMMILHSPSFSFFMFL</sequence>
<reference evidence="1" key="1">
    <citation type="journal article" date="2021" name="Proc. Natl. Acad. Sci. U.S.A.">
        <title>A Catalog of Tens of Thousands of Viruses from Human Metagenomes Reveals Hidden Associations with Chronic Diseases.</title>
        <authorList>
            <person name="Tisza M.J."/>
            <person name="Buck C.B."/>
        </authorList>
    </citation>
    <scope>NUCLEOTIDE SEQUENCE</scope>
    <source>
        <strain evidence="1">CtRNB7</strain>
    </source>
</reference>